<evidence type="ECO:0000313" key="7">
    <source>
        <dbReference type="EMBL" id="VEF12188.1"/>
    </source>
</evidence>
<dbReference type="Gene3D" id="3.90.550.10">
    <property type="entry name" value="Spore Coat Polysaccharide Biosynthesis Protein SpsA, Chain A"/>
    <property type="match status" value="1"/>
</dbReference>
<feature type="compositionally biased region" description="Polar residues" evidence="5">
    <location>
        <begin position="7"/>
        <end position="16"/>
    </location>
</feature>
<comment type="similarity">
    <text evidence="1">Belongs to the glycosyltransferase 2 family.</text>
</comment>
<evidence type="ECO:0000256" key="3">
    <source>
        <dbReference type="ARBA" id="ARBA00022676"/>
    </source>
</evidence>
<dbReference type="Pfam" id="PF00535">
    <property type="entry name" value="Glycos_transf_2"/>
    <property type="match status" value="1"/>
</dbReference>
<proteinExistence type="inferred from homology"/>
<dbReference type="Proteomes" id="UP000281909">
    <property type="component" value="Chromosome"/>
</dbReference>
<dbReference type="PANTHER" id="PTHR43685:SF5">
    <property type="entry name" value="GLYCOSYLTRANSFERASE EPSE-RELATED"/>
    <property type="match status" value="1"/>
</dbReference>
<dbReference type="InterPro" id="IPR029044">
    <property type="entry name" value="Nucleotide-diphossugar_trans"/>
</dbReference>
<dbReference type="PANTHER" id="PTHR43685">
    <property type="entry name" value="GLYCOSYLTRANSFERASE"/>
    <property type="match status" value="1"/>
</dbReference>
<evidence type="ECO:0000256" key="5">
    <source>
        <dbReference type="SAM" id="MobiDB-lite"/>
    </source>
</evidence>
<reference evidence="7 8" key="1">
    <citation type="submission" date="2018-12" db="EMBL/GenBank/DDBJ databases">
        <authorList>
            <consortium name="Pathogen Informatics"/>
        </authorList>
    </citation>
    <scope>NUCLEOTIDE SEQUENCE [LARGE SCALE GENOMIC DNA]</scope>
    <source>
        <strain evidence="7 8">NCTC9428</strain>
    </source>
</reference>
<dbReference type="AlphaFoldDB" id="A0A448DZI9"/>
<protein>
    <submittedName>
        <fullName evidence="7">Group 2 family glycosyltransferase</fullName>
    </submittedName>
</protein>
<dbReference type="SUPFAM" id="SSF53448">
    <property type="entry name" value="Nucleotide-diphospho-sugar transferases"/>
    <property type="match status" value="1"/>
</dbReference>
<dbReference type="InterPro" id="IPR001173">
    <property type="entry name" value="Glyco_trans_2-like"/>
</dbReference>
<keyword evidence="2" id="KW-0997">Cell inner membrane</keyword>
<evidence type="ECO:0000256" key="4">
    <source>
        <dbReference type="ARBA" id="ARBA00022679"/>
    </source>
</evidence>
<keyword evidence="4 7" id="KW-0808">Transferase</keyword>
<dbReference type="EMBL" id="LR134318">
    <property type="protein sequence ID" value="VEF12188.1"/>
    <property type="molecule type" value="Genomic_DNA"/>
</dbReference>
<keyword evidence="2" id="KW-1003">Cell membrane</keyword>
<evidence type="ECO:0000256" key="2">
    <source>
        <dbReference type="ARBA" id="ARBA00022519"/>
    </source>
</evidence>
<keyword evidence="3" id="KW-0328">Glycosyltransferase</keyword>
<feature type="region of interest" description="Disordered" evidence="5">
    <location>
        <begin position="1"/>
        <end position="25"/>
    </location>
</feature>
<keyword evidence="2" id="KW-0472">Membrane</keyword>
<dbReference type="CDD" id="cd04196">
    <property type="entry name" value="GT_2_like_d"/>
    <property type="match status" value="1"/>
</dbReference>
<feature type="domain" description="Glycosyltransferase 2-like" evidence="6">
    <location>
        <begin position="34"/>
        <end position="146"/>
    </location>
</feature>
<evidence type="ECO:0000259" key="6">
    <source>
        <dbReference type="Pfam" id="PF00535"/>
    </source>
</evidence>
<dbReference type="InterPro" id="IPR050834">
    <property type="entry name" value="Glycosyltransf_2"/>
</dbReference>
<evidence type="ECO:0000313" key="8">
    <source>
        <dbReference type="Proteomes" id="UP000281909"/>
    </source>
</evidence>
<dbReference type="GO" id="GO:0016757">
    <property type="term" value="F:glycosyltransferase activity"/>
    <property type="evidence" value="ECO:0007669"/>
    <property type="project" value="UniProtKB-KW"/>
</dbReference>
<evidence type="ECO:0000256" key="1">
    <source>
        <dbReference type="ARBA" id="ARBA00006739"/>
    </source>
</evidence>
<sequence length="335" mass="37051">MVAPLTQYDQTGEQPGSGSGVDMQGHETQPARVTVLMCTYNGERFLAQQLDSIASQTYREWNVVVSDDGSTDATLDILRQYSATWGEGRLTVLQGPKRGFAANFMSVACNAPKQSHFYAWADQDDIWQANKLESAVQVLEALPSDVPALYCARTELIGDSETVIGCSPLFSRPASFANALVQSLAGGNTMVFNHLARDVFCHAGAELDIVSHDWWAYLLVTGVGGKVVYDASPSILYRQHEANLIGANSGMRARIMRLRLMSTGRFRDWNDINIAALETVRSRLSAESLQTLEHFKKARDSKGYNRFVWLYRAKVYRQTCLGNLGLALAAVLNRI</sequence>
<accession>A0A448DZI9</accession>
<organism evidence="7 8">
    <name type="scientific">Pseudomonas fluorescens</name>
    <dbReference type="NCBI Taxonomy" id="294"/>
    <lineage>
        <taxon>Bacteria</taxon>
        <taxon>Pseudomonadati</taxon>
        <taxon>Pseudomonadota</taxon>
        <taxon>Gammaproteobacteria</taxon>
        <taxon>Pseudomonadales</taxon>
        <taxon>Pseudomonadaceae</taxon>
        <taxon>Pseudomonas</taxon>
    </lineage>
</organism>
<name>A0A448DZI9_PSEFL</name>
<gene>
    <name evidence="7" type="primary">spsA</name>
    <name evidence="7" type="ORF">NCTC9428_03822</name>
</gene>